<feature type="domain" description="Alpha/beta hydrolase fold-3" evidence="2">
    <location>
        <begin position="138"/>
        <end position="359"/>
    </location>
</feature>
<organism evidence="4 5">
    <name type="scientific">Magnaporthiopsis poae (strain ATCC 64411 / 73-15)</name>
    <name type="common">Kentucky bluegrass fungus</name>
    <name type="synonym">Magnaporthe poae</name>
    <dbReference type="NCBI Taxonomy" id="644358"/>
    <lineage>
        <taxon>Eukaryota</taxon>
        <taxon>Fungi</taxon>
        <taxon>Dikarya</taxon>
        <taxon>Ascomycota</taxon>
        <taxon>Pezizomycotina</taxon>
        <taxon>Sordariomycetes</taxon>
        <taxon>Sordariomycetidae</taxon>
        <taxon>Magnaporthales</taxon>
        <taxon>Magnaporthaceae</taxon>
        <taxon>Magnaporthiopsis</taxon>
    </lineage>
</organism>
<reference evidence="4" key="5">
    <citation type="submission" date="2015-06" db="UniProtKB">
        <authorList>
            <consortium name="EnsemblFungi"/>
        </authorList>
    </citation>
    <scope>IDENTIFICATION</scope>
    <source>
        <strain evidence="4">ATCC 64411</strain>
    </source>
</reference>
<dbReference type="OrthoDB" id="2152029at2759"/>
<proteinExistence type="predicted"/>
<reference evidence="3" key="3">
    <citation type="submission" date="2011-03" db="EMBL/GenBank/DDBJ databases">
        <title>Annotation of Magnaporthe poae ATCC 64411.</title>
        <authorList>
            <person name="Ma L.-J."/>
            <person name="Dead R."/>
            <person name="Young S.K."/>
            <person name="Zeng Q."/>
            <person name="Gargeya S."/>
            <person name="Fitzgerald M."/>
            <person name="Haas B."/>
            <person name="Abouelleil A."/>
            <person name="Alvarado L."/>
            <person name="Arachchi H.M."/>
            <person name="Berlin A."/>
            <person name="Brown A."/>
            <person name="Chapman S.B."/>
            <person name="Chen Z."/>
            <person name="Dunbar C."/>
            <person name="Freedman E."/>
            <person name="Gearin G."/>
            <person name="Gellesch M."/>
            <person name="Goldberg J."/>
            <person name="Griggs A."/>
            <person name="Gujja S."/>
            <person name="Heiman D."/>
            <person name="Howarth C."/>
            <person name="Larson L."/>
            <person name="Lui A."/>
            <person name="MacDonald P.J.P."/>
            <person name="Mehta T."/>
            <person name="Montmayeur A."/>
            <person name="Murphy C."/>
            <person name="Neiman D."/>
            <person name="Pearson M."/>
            <person name="Priest M."/>
            <person name="Roberts A."/>
            <person name="Saif S."/>
            <person name="Shea T."/>
            <person name="Shenoy N."/>
            <person name="Sisk P."/>
            <person name="Stolte C."/>
            <person name="Sykes S."/>
            <person name="Yandava C."/>
            <person name="Wortman J."/>
            <person name="Nusbaum C."/>
            <person name="Birren B."/>
        </authorList>
    </citation>
    <scope>NUCLEOTIDE SEQUENCE</scope>
    <source>
        <strain evidence="3">ATCC 64411</strain>
    </source>
</reference>
<sequence>MATTQNPRPMLARQLYTVAAVASILARLPWWLVASVVPGLRPRRSWTVKAAFMTRLSRAGIDAQCNLGTTATVSLEPGREGDRFCVFGPFEDDVYVGPLAPRAAAADDGAAVIRPGKTGGTWYPRRPSDGGEPPKTVVMHVHGGGFVIGDSRNYCQHIAKTLLSVAKVDAVFCPEYRLSGYERTNPFPAAPQDVLTSYLYLTRTLSVPAENIVLSGDSAGGNLGIGLLRYIARYGDSLGIKPPSSGILISPWVNPWPETPGPEAQRYQSYRHYDVDFIPASLLRWGSTVYGGGISGPEFRDNAYMSPAGKPFAAGVPLFVSFGDSEVLGDDIRDWAAAMSTVEGNEVETFVEKDGVHDILVFGGLLGFDDAARDVAKAIAGFLARVRQ</sequence>
<reference evidence="4" key="4">
    <citation type="journal article" date="2015" name="G3 (Bethesda)">
        <title>Genome sequences of three phytopathogenic species of the Magnaporthaceae family of fungi.</title>
        <authorList>
            <person name="Okagaki L.H."/>
            <person name="Nunes C.C."/>
            <person name="Sailsbery J."/>
            <person name="Clay B."/>
            <person name="Brown D."/>
            <person name="John T."/>
            <person name="Oh Y."/>
            <person name="Young N."/>
            <person name="Fitzgerald M."/>
            <person name="Haas B.J."/>
            <person name="Zeng Q."/>
            <person name="Young S."/>
            <person name="Adiconis X."/>
            <person name="Fan L."/>
            <person name="Levin J.Z."/>
            <person name="Mitchell T.K."/>
            <person name="Okubara P.A."/>
            <person name="Farman M.L."/>
            <person name="Kohn L.M."/>
            <person name="Birren B."/>
            <person name="Ma L.-J."/>
            <person name="Dean R.A."/>
        </authorList>
    </citation>
    <scope>NUCLEOTIDE SEQUENCE</scope>
    <source>
        <strain evidence="4">ATCC 64411 / 73-15</strain>
    </source>
</reference>
<reference evidence="3" key="2">
    <citation type="submission" date="2010-05" db="EMBL/GenBank/DDBJ databases">
        <title>The Genome Sequence of Magnaporthe poae strain ATCC 64411.</title>
        <authorList>
            <consortium name="The Broad Institute Genome Sequencing Platform"/>
            <consortium name="Broad Institute Genome Sequencing Center for Infectious Disease"/>
            <person name="Ma L.-J."/>
            <person name="Dead R."/>
            <person name="Young S."/>
            <person name="Zeng Q."/>
            <person name="Koehrsen M."/>
            <person name="Alvarado L."/>
            <person name="Berlin A."/>
            <person name="Chapman S.B."/>
            <person name="Chen Z."/>
            <person name="Freedman E."/>
            <person name="Gellesch M."/>
            <person name="Goldberg J."/>
            <person name="Griggs A."/>
            <person name="Gujja S."/>
            <person name="Heilman E.R."/>
            <person name="Heiman D."/>
            <person name="Hepburn T."/>
            <person name="Howarth C."/>
            <person name="Jen D."/>
            <person name="Larson L."/>
            <person name="Mehta T."/>
            <person name="Neiman D."/>
            <person name="Pearson M."/>
            <person name="Roberts A."/>
            <person name="Saif S."/>
            <person name="Shea T."/>
            <person name="Shenoy N."/>
            <person name="Sisk P."/>
            <person name="Stolte C."/>
            <person name="Sykes S."/>
            <person name="Walk T."/>
            <person name="White J."/>
            <person name="Yandava C."/>
            <person name="Haas B."/>
            <person name="Nusbaum C."/>
            <person name="Birren B."/>
        </authorList>
    </citation>
    <scope>NUCLEOTIDE SEQUENCE</scope>
    <source>
        <strain evidence="3">ATCC 64411</strain>
    </source>
</reference>
<dbReference type="AlphaFoldDB" id="A0A0C4DPD3"/>
<dbReference type="SUPFAM" id="SSF53474">
    <property type="entry name" value="alpha/beta-Hydrolases"/>
    <property type="match status" value="1"/>
</dbReference>
<gene>
    <name evidence="3" type="ORF">MAPG_01697</name>
</gene>
<protein>
    <recommendedName>
        <fullName evidence="2">Alpha/beta hydrolase fold-3 domain-containing protein</fullName>
    </recommendedName>
</protein>
<evidence type="ECO:0000313" key="3">
    <source>
        <dbReference type="EMBL" id="KLU82626.1"/>
    </source>
</evidence>
<dbReference type="STRING" id="644358.A0A0C4DPD3"/>
<dbReference type="EMBL" id="ADBL01000416">
    <property type="status" value="NOT_ANNOTATED_CDS"/>
    <property type="molecule type" value="Genomic_DNA"/>
</dbReference>
<evidence type="ECO:0000256" key="1">
    <source>
        <dbReference type="ARBA" id="ARBA00022801"/>
    </source>
</evidence>
<evidence type="ECO:0000313" key="4">
    <source>
        <dbReference type="EnsemblFungi" id="MAPG_01697T0"/>
    </source>
</evidence>
<dbReference type="PANTHER" id="PTHR48081:SF8">
    <property type="entry name" value="ALPHA_BETA HYDROLASE FOLD-3 DOMAIN-CONTAINING PROTEIN-RELATED"/>
    <property type="match status" value="1"/>
</dbReference>
<dbReference type="VEuPathDB" id="FungiDB:MAPG_01697"/>
<dbReference type="InterPro" id="IPR050300">
    <property type="entry name" value="GDXG_lipolytic_enzyme"/>
</dbReference>
<dbReference type="Pfam" id="PF07859">
    <property type="entry name" value="Abhydrolase_3"/>
    <property type="match status" value="1"/>
</dbReference>
<dbReference type="PANTHER" id="PTHR48081">
    <property type="entry name" value="AB HYDROLASE SUPERFAMILY PROTEIN C4A8.06C"/>
    <property type="match status" value="1"/>
</dbReference>
<dbReference type="InterPro" id="IPR013094">
    <property type="entry name" value="AB_hydrolase_3"/>
</dbReference>
<keyword evidence="1" id="KW-0378">Hydrolase</keyword>
<dbReference type="EnsemblFungi" id="MAPG_01697T0">
    <property type="protein sequence ID" value="MAPG_01697T0"/>
    <property type="gene ID" value="MAPG_01697"/>
</dbReference>
<dbReference type="OMA" id="SLWVQYR"/>
<dbReference type="GO" id="GO:0016787">
    <property type="term" value="F:hydrolase activity"/>
    <property type="evidence" value="ECO:0007669"/>
    <property type="project" value="UniProtKB-KW"/>
</dbReference>
<dbReference type="Gene3D" id="3.40.50.1820">
    <property type="entry name" value="alpha/beta hydrolase"/>
    <property type="match status" value="1"/>
</dbReference>
<keyword evidence="5" id="KW-1185">Reference proteome</keyword>
<evidence type="ECO:0000313" key="5">
    <source>
        <dbReference type="Proteomes" id="UP000011715"/>
    </source>
</evidence>
<reference evidence="5" key="1">
    <citation type="submission" date="2010-05" db="EMBL/GenBank/DDBJ databases">
        <title>The genome sequence of Magnaporthe poae strain ATCC 64411.</title>
        <authorList>
            <person name="Ma L.-J."/>
            <person name="Dead R."/>
            <person name="Young S."/>
            <person name="Zeng Q."/>
            <person name="Koehrsen M."/>
            <person name="Alvarado L."/>
            <person name="Berlin A."/>
            <person name="Chapman S.B."/>
            <person name="Chen Z."/>
            <person name="Freedman E."/>
            <person name="Gellesch M."/>
            <person name="Goldberg J."/>
            <person name="Griggs A."/>
            <person name="Gujja S."/>
            <person name="Heilman E.R."/>
            <person name="Heiman D."/>
            <person name="Hepburn T."/>
            <person name="Howarth C."/>
            <person name="Jen D."/>
            <person name="Larson L."/>
            <person name="Mehta T."/>
            <person name="Neiman D."/>
            <person name="Pearson M."/>
            <person name="Roberts A."/>
            <person name="Saif S."/>
            <person name="Shea T."/>
            <person name="Shenoy N."/>
            <person name="Sisk P."/>
            <person name="Stolte C."/>
            <person name="Sykes S."/>
            <person name="Walk T."/>
            <person name="White J."/>
            <person name="Yandava C."/>
            <person name="Haas B."/>
            <person name="Nusbaum C."/>
            <person name="Birren B."/>
        </authorList>
    </citation>
    <scope>NUCLEOTIDE SEQUENCE [LARGE SCALE GENOMIC DNA]</scope>
    <source>
        <strain evidence="5">ATCC 64411 / 73-15</strain>
    </source>
</reference>
<dbReference type="EMBL" id="GL876966">
    <property type="protein sequence ID" value="KLU82626.1"/>
    <property type="molecule type" value="Genomic_DNA"/>
</dbReference>
<dbReference type="InterPro" id="IPR029058">
    <property type="entry name" value="AB_hydrolase_fold"/>
</dbReference>
<evidence type="ECO:0000259" key="2">
    <source>
        <dbReference type="Pfam" id="PF07859"/>
    </source>
</evidence>
<accession>A0A0C4DPD3</accession>
<dbReference type="Proteomes" id="UP000011715">
    <property type="component" value="Unassembled WGS sequence"/>
</dbReference>
<dbReference type="eggNOG" id="ENOG502S05E">
    <property type="taxonomic scope" value="Eukaryota"/>
</dbReference>
<name>A0A0C4DPD3_MAGP6</name>